<accession>A0A3N0C0L5</accession>
<dbReference type="InterPro" id="IPR008000">
    <property type="entry name" value="Rham/fucose_mutarotase"/>
</dbReference>
<dbReference type="SUPFAM" id="SSF54909">
    <property type="entry name" value="Dimeric alpha+beta barrel"/>
    <property type="match status" value="1"/>
</dbReference>
<name>A0A3N0C0L5_9SPHI</name>
<organism evidence="6 7">
    <name type="scientific">Pedobacter jejuensis</name>
    <dbReference type="NCBI Taxonomy" id="1268550"/>
    <lineage>
        <taxon>Bacteria</taxon>
        <taxon>Pseudomonadati</taxon>
        <taxon>Bacteroidota</taxon>
        <taxon>Sphingobacteriia</taxon>
        <taxon>Sphingobacteriales</taxon>
        <taxon>Sphingobacteriaceae</taxon>
        <taxon>Pedobacter</taxon>
    </lineage>
</organism>
<keyword evidence="3" id="KW-0119">Carbohydrate metabolism</keyword>
<evidence type="ECO:0000256" key="3">
    <source>
        <dbReference type="ARBA" id="ARBA00023277"/>
    </source>
</evidence>
<evidence type="ECO:0000256" key="2">
    <source>
        <dbReference type="ARBA" id="ARBA00023235"/>
    </source>
</evidence>
<dbReference type="EMBL" id="RBEE01000004">
    <property type="protein sequence ID" value="RNL55737.1"/>
    <property type="molecule type" value="Genomic_DNA"/>
</dbReference>
<evidence type="ECO:0000256" key="5">
    <source>
        <dbReference type="NCBIfam" id="TIGR02625"/>
    </source>
</evidence>
<dbReference type="RefSeq" id="WP_123204391.1">
    <property type="nucleotide sequence ID" value="NZ_RBEE01000004.1"/>
</dbReference>
<dbReference type="NCBIfam" id="TIGR02625">
    <property type="entry name" value="YiiL_rotase"/>
    <property type="match status" value="1"/>
</dbReference>
<keyword evidence="1" id="KW-0963">Cytoplasm</keyword>
<dbReference type="AlphaFoldDB" id="A0A3N0C0L5"/>
<evidence type="ECO:0000313" key="6">
    <source>
        <dbReference type="EMBL" id="RNL55737.1"/>
    </source>
</evidence>
<dbReference type="OrthoDB" id="9799608at2"/>
<evidence type="ECO:0000313" key="7">
    <source>
        <dbReference type="Proteomes" id="UP000274046"/>
    </source>
</evidence>
<sequence length="104" mass="12086">MARIAFKMKLFAGYEEEYKKRHTEIWPELVNLLSATGISDYSIFFDETTNDLFGVLKVENPELMSNLPAQPIMQKWWAYMGDIMESNTDNSPVSIPLKEVFYLP</sequence>
<dbReference type="Gene3D" id="3.30.70.100">
    <property type="match status" value="1"/>
</dbReference>
<dbReference type="HAMAP" id="MF_01663">
    <property type="entry name" value="L_rham_rotase"/>
    <property type="match status" value="1"/>
</dbReference>
<dbReference type="InterPro" id="IPR011008">
    <property type="entry name" value="Dimeric_a/b-barrel"/>
</dbReference>
<evidence type="ECO:0000256" key="1">
    <source>
        <dbReference type="ARBA" id="ARBA00022490"/>
    </source>
</evidence>
<keyword evidence="4" id="KW-0684">Rhamnose metabolism</keyword>
<comment type="caution">
    <text evidence="6">The sequence shown here is derived from an EMBL/GenBank/DDBJ whole genome shotgun (WGS) entry which is preliminary data.</text>
</comment>
<dbReference type="EC" id="5.1.3.32" evidence="5"/>
<dbReference type="Proteomes" id="UP000274046">
    <property type="component" value="Unassembled WGS sequence"/>
</dbReference>
<keyword evidence="7" id="KW-1185">Reference proteome</keyword>
<dbReference type="GO" id="GO:0062192">
    <property type="term" value="F:L-rhamnose mutarotase activity"/>
    <property type="evidence" value="ECO:0007669"/>
    <property type="project" value="UniProtKB-UniRule"/>
</dbReference>
<dbReference type="Pfam" id="PF05336">
    <property type="entry name" value="rhaM"/>
    <property type="match status" value="1"/>
</dbReference>
<evidence type="ECO:0000256" key="4">
    <source>
        <dbReference type="ARBA" id="ARBA00023308"/>
    </source>
</evidence>
<dbReference type="PANTHER" id="PTHR34389:SF2">
    <property type="entry name" value="L-RHAMNOSE MUTAROTASE"/>
    <property type="match status" value="1"/>
</dbReference>
<reference evidence="6 7" key="1">
    <citation type="submission" date="2018-10" db="EMBL/GenBank/DDBJ databases">
        <title>Genome sequencing of Pedobacter jejuensis TNB23.</title>
        <authorList>
            <person name="Cho Y.-J."/>
            <person name="Cho A."/>
            <person name="Kim O.-S."/>
        </authorList>
    </citation>
    <scope>NUCLEOTIDE SEQUENCE [LARGE SCALE GENOMIC DNA]</scope>
    <source>
        <strain evidence="6 7">TNB23</strain>
    </source>
</reference>
<dbReference type="PANTHER" id="PTHR34389">
    <property type="entry name" value="L-RHAMNOSE MUTAROTASE"/>
    <property type="match status" value="1"/>
</dbReference>
<protein>
    <recommendedName>
        <fullName evidence="5">L-rhamnose mutarotase</fullName>
        <ecNumber evidence="5">5.1.3.32</ecNumber>
    </recommendedName>
</protein>
<keyword evidence="2 6" id="KW-0413">Isomerase</keyword>
<dbReference type="InterPro" id="IPR013448">
    <property type="entry name" value="L-rhamnose_mutarotase"/>
</dbReference>
<dbReference type="GO" id="GO:0019301">
    <property type="term" value="P:rhamnose catabolic process"/>
    <property type="evidence" value="ECO:0007669"/>
    <property type="project" value="UniProtKB-UniRule"/>
</dbReference>
<dbReference type="GO" id="GO:0005737">
    <property type="term" value="C:cytoplasm"/>
    <property type="evidence" value="ECO:0007669"/>
    <property type="project" value="InterPro"/>
</dbReference>
<gene>
    <name evidence="6" type="primary">rhaM</name>
    <name evidence="6" type="ORF">D7004_02990</name>
</gene>
<proteinExistence type="inferred from homology"/>